<accession>A0A4R4N5X8</accession>
<organism evidence="1 2">
    <name type="scientific">Actinomadura bangladeshensis</name>
    <dbReference type="NCBI Taxonomy" id="453573"/>
    <lineage>
        <taxon>Bacteria</taxon>
        <taxon>Bacillati</taxon>
        <taxon>Actinomycetota</taxon>
        <taxon>Actinomycetes</taxon>
        <taxon>Streptosporangiales</taxon>
        <taxon>Thermomonosporaceae</taxon>
        <taxon>Actinomadura</taxon>
    </lineage>
</organism>
<keyword evidence="2" id="KW-1185">Reference proteome</keyword>
<evidence type="ECO:0000313" key="2">
    <source>
        <dbReference type="Proteomes" id="UP000295431"/>
    </source>
</evidence>
<protein>
    <submittedName>
        <fullName evidence="1">Uncharacterized protein</fullName>
    </submittedName>
</protein>
<sequence>MLRDQAVDAGRHASGGIDFVEKETLASFYVTFWLMFAVGAQQSYVQEMGTLIARGLPCLK</sequence>
<dbReference type="Proteomes" id="UP000295431">
    <property type="component" value="Unassembled WGS sequence"/>
</dbReference>
<gene>
    <name evidence="1" type="ORF">E1284_39315</name>
</gene>
<reference evidence="1 2" key="1">
    <citation type="submission" date="2019-03" db="EMBL/GenBank/DDBJ databases">
        <title>Draft genome sequences of novel Actinobacteria.</title>
        <authorList>
            <person name="Sahin N."/>
            <person name="Ay H."/>
            <person name="Saygin H."/>
        </authorList>
    </citation>
    <scope>NUCLEOTIDE SEQUENCE [LARGE SCALE GENOMIC DNA]</scope>
    <source>
        <strain evidence="1 2">DSM 45347</strain>
    </source>
</reference>
<name>A0A4R4N5X8_9ACTN</name>
<dbReference type="AlphaFoldDB" id="A0A4R4N5X8"/>
<dbReference type="RefSeq" id="WP_165965610.1">
    <property type="nucleotide sequence ID" value="NZ_SMJW01000435.1"/>
</dbReference>
<comment type="caution">
    <text evidence="1">The sequence shown here is derived from an EMBL/GenBank/DDBJ whole genome shotgun (WGS) entry which is preliminary data.</text>
</comment>
<dbReference type="EMBL" id="SMJW01000435">
    <property type="protein sequence ID" value="TDC02613.1"/>
    <property type="molecule type" value="Genomic_DNA"/>
</dbReference>
<evidence type="ECO:0000313" key="1">
    <source>
        <dbReference type="EMBL" id="TDC02613.1"/>
    </source>
</evidence>
<proteinExistence type="predicted"/>